<dbReference type="EMBL" id="CP046566">
    <property type="protein sequence ID" value="QGW27065.1"/>
    <property type="molecule type" value="Genomic_DNA"/>
</dbReference>
<evidence type="ECO:0000256" key="1">
    <source>
        <dbReference type="SAM" id="Phobius"/>
    </source>
</evidence>
<dbReference type="Proteomes" id="UP000426027">
    <property type="component" value="Chromosome"/>
</dbReference>
<keyword evidence="3" id="KW-1185">Reference proteome</keyword>
<gene>
    <name evidence="2" type="ORF">GLV81_02145</name>
</gene>
<keyword evidence="1" id="KW-0812">Transmembrane</keyword>
<feature type="transmembrane region" description="Helical" evidence="1">
    <location>
        <begin position="34"/>
        <end position="50"/>
    </location>
</feature>
<keyword evidence="1" id="KW-1133">Transmembrane helix</keyword>
<feature type="transmembrane region" description="Helical" evidence="1">
    <location>
        <begin position="6"/>
        <end position="27"/>
    </location>
</feature>
<name>A0A6I6GF90_9BACT</name>
<proteinExistence type="predicted"/>
<accession>A0A6I6GF90</accession>
<sequence>MTILYLFWELLSIACLLLLLVAAYKAARHIKEQYGLFVALLFVIGCFAVSNRNGSDAIRNNSTTVHFVHPDSLQTYADVSHKVILEASPVASYELYFAYATNRDNGIHVPLKAFSYTSGFESGIAWRPVDIMVHTSADNKAFQYQVSGVMEWRLLGFNMFSQYKRYAGMASIE</sequence>
<dbReference type="KEGG" id="fls:GLV81_02145"/>
<organism evidence="2 3">
    <name type="scientific">Phnomibacter ginsenosidimutans</name>
    <dbReference type="NCBI Taxonomy" id="2676868"/>
    <lineage>
        <taxon>Bacteria</taxon>
        <taxon>Pseudomonadati</taxon>
        <taxon>Bacteroidota</taxon>
        <taxon>Chitinophagia</taxon>
        <taxon>Chitinophagales</taxon>
        <taxon>Chitinophagaceae</taxon>
        <taxon>Phnomibacter</taxon>
    </lineage>
</organism>
<reference evidence="2 3" key="1">
    <citation type="submission" date="2019-11" db="EMBL/GenBank/DDBJ databases">
        <authorList>
            <person name="Im W.T."/>
        </authorList>
    </citation>
    <scope>NUCLEOTIDE SEQUENCE [LARGE SCALE GENOMIC DNA]</scope>
    <source>
        <strain evidence="2 3">SB-02</strain>
    </source>
</reference>
<dbReference type="RefSeq" id="WP_157476439.1">
    <property type="nucleotide sequence ID" value="NZ_CP046566.1"/>
</dbReference>
<dbReference type="AlphaFoldDB" id="A0A6I6GF90"/>
<protein>
    <submittedName>
        <fullName evidence="2">Uncharacterized protein</fullName>
    </submittedName>
</protein>
<evidence type="ECO:0000313" key="2">
    <source>
        <dbReference type="EMBL" id="QGW27065.1"/>
    </source>
</evidence>
<keyword evidence="1" id="KW-0472">Membrane</keyword>
<evidence type="ECO:0000313" key="3">
    <source>
        <dbReference type="Proteomes" id="UP000426027"/>
    </source>
</evidence>